<keyword evidence="2 4" id="KW-0378">Hydrolase</keyword>
<dbReference type="InterPro" id="IPR002037">
    <property type="entry name" value="Glyco_hydro_8"/>
</dbReference>
<evidence type="ECO:0000256" key="2">
    <source>
        <dbReference type="ARBA" id="ARBA00022801"/>
    </source>
</evidence>
<dbReference type="InterPro" id="IPR008928">
    <property type="entry name" value="6-hairpin_glycosidase_sf"/>
</dbReference>
<organism evidence="4 5">
    <name type="scientific">Candidatus Adlerbacteria bacterium GW2011_GWA1_54_10</name>
    <dbReference type="NCBI Taxonomy" id="1618605"/>
    <lineage>
        <taxon>Bacteria</taxon>
        <taxon>Candidatus Adleribacteriota</taxon>
    </lineage>
</organism>
<accession>A0A0G1XWU9</accession>
<dbReference type="Pfam" id="PF01270">
    <property type="entry name" value="Glyco_hydro_8"/>
    <property type="match status" value="1"/>
</dbReference>
<dbReference type="Proteomes" id="UP000034740">
    <property type="component" value="Unassembled WGS sequence"/>
</dbReference>
<dbReference type="InterPro" id="IPR012341">
    <property type="entry name" value="6hp_glycosidase-like_sf"/>
</dbReference>
<protein>
    <submittedName>
        <fullName evidence="4">Glycoside hydrolase family 8</fullName>
    </submittedName>
</protein>
<evidence type="ECO:0000313" key="4">
    <source>
        <dbReference type="EMBL" id="KKW35623.1"/>
    </source>
</evidence>
<evidence type="ECO:0000256" key="1">
    <source>
        <dbReference type="ARBA" id="ARBA00009209"/>
    </source>
</evidence>
<evidence type="ECO:0000256" key="3">
    <source>
        <dbReference type="ARBA" id="ARBA00023295"/>
    </source>
</evidence>
<proteinExistence type="inferred from homology"/>
<dbReference type="GO" id="GO:0005975">
    <property type="term" value="P:carbohydrate metabolic process"/>
    <property type="evidence" value="ECO:0007669"/>
    <property type="project" value="InterPro"/>
</dbReference>
<gene>
    <name evidence="4" type="ORF">UY83_C0005G0004</name>
</gene>
<name>A0A0G1XWU9_9BACT</name>
<comment type="similarity">
    <text evidence="1">Belongs to the glycosyl hydrolase 8 (cellulase D) family.</text>
</comment>
<dbReference type="SUPFAM" id="SSF48208">
    <property type="entry name" value="Six-hairpin glycosidases"/>
    <property type="match status" value="1"/>
</dbReference>
<dbReference type="AlphaFoldDB" id="A0A0G1XWU9"/>
<dbReference type="EMBL" id="LCRO01000005">
    <property type="protein sequence ID" value="KKW35623.1"/>
    <property type="molecule type" value="Genomic_DNA"/>
</dbReference>
<comment type="caution">
    <text evidence="4">The sequence shown here is derived from an EMBL/GenBank/DDBJ whole genome shotgun (WGS) entry which is preliminary data.</text>
</comment>
<sequence length="424" mass="47949">MGPRLLGFALLGIAIVTTFGVWYLSSDRSEIPLVFSPVQMIGATWERYKENYLEKDTRRTIDRGRGDVTTSEGQSYTMLRAVWMGDKETFDASHRWSKDNLWRREDRLLAWLFGKRSDGTWGILASEGGYNAASDADTDTALALIFAYARWQDDTYLGDALAMLDSIWEKEVIEVRSRPYLAANNLEKFSGDEWALINPSYFNPAAYRIFAKIDPSHPWETLVESSYDLLERGMESPLQGGKSAVLPPDWLLINKSTGELAAPGRGLTTNFGYDALRSPWRLALDIEWFGSPRARELLQKMSALSANWERDRSLVSIYTHQGAPASSVESPALYGGVLGHFMEKDPKMAEEVYRQKLQYLFDPGRNDWKERLSYYDDNWAWLGIALYNRLLPNLAAPLIAKGTNFVLPHTSRTPGFAIPSLSAL</sequence>
<evidence type="ECO:0000313" key="5">
    <source>
        <dbReference type="Proteomes" id="UP000034740"/>
    </source>
</evidence>
<dbReference type="PRINTS" id="PR00735">
    <property type="entry name" value="GLHYDRLASE8"/>
</dbReference>
<keyword evidence="3" id="KW-0326">Glycosidase</keyword>
<dbReference type="Gene3D" id="1.50.10.10">
    <property type="match status" value="1"/>
</dbReference>
<dbReference type="GO" id="GO:0004553">
    <property type="term" value="F:hydrolase activity, hydrolyzing O-glycosyl compounds"/>
    <property type="evidence" value="ECO:0007669"/>
    <property type="project" value="InterPro"/>
</dbReference>
<reference evidence="4 5" key="1">
    <citation type="journal article" date="2015" name="Nature">
        <title>rRNA introns, odd ribosomes, and small enigmatic genomes across a large radiation of phyla.</title>
        <authorList>
            <person name="Brown C.T."/>
            <person name="Hug L.A."/>
            <person name="Thomas B.C."/>
            <person name="Sharon I."/>
            <person name="Castelle C.J."/>
            <person name="Singh A."/>
            <person name="Wilkins M.J."/>
            <person name="Williams K.H."/>
            <person name="Banfield J.F."/>
        </authorList>
    </citation>
    <scope>NUCLEOTIDE SEQUENCE [LARGE SCALE GENOMIC DNA]</scope>
</reference>